<accession>A0A812Y5V7</accession>
<name>A0A812Y5V7_SYMPI</name>
<keyword evidence="3" id="KW-0687">Ribonucleoprotein</keyword>
<dbReference type="SUPFAM" id="SSF53474">
    <property type="entry name" value="alpha/beta-Hydrolases"/>
    <property type="match status" value="1"/>
</dbReference>
<dbReference type="AlphaFoldDB" id="A0A812Y5V7"/>
<feature type="domain" description="Thioesterase" evidence="5">
    <location>
        <begin position="432"/>
        <end position="534"/>
    </location>
</feature>
<dbReference type="SMART" id="SM01387">
    <property type="entry name" value="Ribosomal_S15"/>
    <property type="match status" value="1"/>
</dbReference>
<dbReference type="InterPro" id="IPR001031">
    <property type="entry name" value="Thioesterase"/>
</dbReference>
<comment type="caution">
    <text evidence="6">The sequence shown here is derived from an EMBL/GenBank/DDBJ whole genome shotgun (WGS) entry which is preliminary data.</text>
</comment>
<dbReference type="GO" id="GO:0006412">
    <property type="term" value="P:translation"/>
    <property type="evidence" value="ECO:0007669"/>
    <property type="project" value="InterPro"/>
</dbReference>
<dbReference type="PANTHER" id="PTHR23321:SF26">
    <property type="entry name" value="SMALL RIBOSOMAL SUBUNIT PROTEIN US15M"/>
    <property type="match status" value="1"/>
</dbReference>
<feature type="region of interest" description="Disordered" evidence="4">
    <location>
        <begin position="117"/>
        <end position="140"/>
    </location>
</feature>
<evidence type="ECO:0000256" key="1">
    <source>
        <dbReference type="ARBA" id="ARBA00008434"/>
    </source>
</evidence>
<sequence length="693" mass="78047">MPRSRSLAPGVFLGACALLVLLPASYTFSISGVRAPGREALFTAHALEAHAVQRTTGSGLPGLPGATCGILACAFISAAIGCRAARPAQKSYIVRRAEEDGEAPSILGGVLGAVKQDQEEEDEQAAAGQMGSQGTPGSQADTVAQYLDKDIDETDLKQYIEEFEASQDESLERLTRYDLYPSKQYILYLAKMNARKTWTRDGPDGKNIGCLEVQIAVLTERIRNIVLHAREFKPDNACRVKLVMLVSRRRRYLDKLARKNLDAYMKIREELKIRHVYRLDALIGRLGAYVYPQRNRPQAPGRKTLNRLKKTKRLMSNRLANYLRQGRDKMDIFRARQKMNSRRWLARSWDEAALLVADKPLTKFVDPLNLPCVAYEIDNARKWPNYQESLCIVDSAELTNQLPDFSRLPDRVKKSLPPYNGKAVSERSPVLRLLCIHGAADSYSVDWCNLEEEAPPEIEVATHEFPGHGHRDIEPFCSKLDELCDDCFDAFREAMDTGAFALLGHSIGALMAIKIAKRARAELGVEPVAVIMLERGAAQHPLFTEVGAERLRSDPVSFFEYWNPTVIKFFKSAGDIGKRTLDMWAKDQIMDQDAIEVGYHTFKCPLTAIAADGSWDTWVKLDDLDEVQRDLTSKRMEVGAYHVQKEGKAFAGHFPEWTYDGWKEWTEHPKGCRIVKCKDCEPQRCTYDAILQI</sequence>
<dbReference type="GO" id="GO:0005840">
    <property type="term" value="C:ribosome"/>
    <property type="evidence" value="ECO:0007669"/>
    <property type="project" value="UniProtKB-KW"/>
</dbReference>
<keyword evidence="7" id="KW-1185">Reference proteome</keyword>
<dbReference type="SUPFAM" id="SSF47060">
    <property type="entry name" value="S15/NS1 RNA-binding domain"/>
    <property type="match status" value="1"/>
</dbReference>
<dbReference type="Pfam" id="PF00975">
    <property type="entry name" value="Thioesterase"/>
    <property type="match status" value="1"/>
</dbReference>
<dbReference type="Gene3D" id="3.40.50.1820">
    <property type="entry name" value="alpha/beta hydrolase"/>
    <property type="match status" value="1"/>
</dbReference>
<dbReference type="InterPro" id="IPR029058">
    <property type="entry name" value="AB_hydrolase_fold"/>
</dbReference>
<protein>
    <submittedName>
        <fullName evidence="6">RpsO protein</fullName>
    </submittedName>
</protein>
<dbReference type="Proteomes" id="UP000649617">
    <property type="component" value="Unassembled WGS sequence"/>
</dbReference>
<dbReference type="OrthoDB" id="8119704at2759"/>
<evidence type="ECO:0000256" key="2">
    <source>
        <dbReference type="ARBA" id="ARBA00022980"/>
    </source>
</evidence>
<dbReference type="CDD" id="cd00353">
    <property type="entry name" value="Ribosomal_S15p_S13e"/>
    <property type="match status" value="1"/>
</dbReference>
<evidence type="ECO:0000259" key="5">
    <source>
        <dbReference type="Pfam" id="PF00975"/>
    </source>
</evidence>
<comment type="similarity">
    <text evidence="1">Belongs to the universal ribosomal protein uS15 family.</text>
</comment>
<evidence type="ECO:0000313" key="7">
    <source>
        <dbReference type="Proteomes" id="UP000649617"/>
    </source>
</evidence>
<evidence type="ECO:0000256" key="4">
    <source>
        <dbReference type="SAM" id="MobiDB-lite"/>
    </source>
</evidence>
<organism evidence="6 7">
    <name type="scientific">Symbiodinium pilosum</name>
    <name type="common">Dinoflagellate</name>
    <dbReference type="NCBI Taxonomy" id="2952"/>
    <lineage>
        <taxon>Eukaryota</taxon>
        <taxon>Sar</taxon>
        <taxon>Alveolata</taxon>
        <taxon>Dinophyceae</taxon>
        <taxon>Suessiales</taxon>
        <taxon>Symbiodiniaceae</taxon>
        <taxon>Symbiodinium</taxon>
    </lineage>
</organism>
<dbReference type="GO" id="GO:0005737">
    <property type="term" value="C:cytoplasm"/>
    <property type="evidence" value="ECO:0007669"/>
    <property type="project" value="UniProtKB-ARBA"/>
</dbReference>
<keyword evidence="2" id="KW-0689">Ribosomal protein</keyword>
<dbReference type="Pfam" id="PF00312">
    <property type="entry name" value="Ribosomal_S15"/>
    <property type="match status" value="1"/>
</dbReference>
<dbReference type="GO" id="GO:0003735">
    <property type="term" value="F:structural constituent of ribosome"/>
    <property type="evidence" value="ECO:0007669"/>
    <property type="project" value="InterPro"/>
</dbReference>
<dbReference type="Gene3D" id="1.10.287.10">
    <property type="entry name" value="S15/NS1, RNA-binding"/>
    <property type="match status" value="1"/>
</dbReference>
<reference evidence="6" key="1">
    <citation type="submission" date="2021-02" db="EMBL/GenBank/DDBJ databases">
        <authorList>
            <person name="Dougan E. K."/>
            <person name="Rhodes N."/>
            <person name="Thang M."/>
            <person name="Chan C."/>
        </authorList>
    </citation>
    <scope>NUCLEOTIDE SEQUENCE</scope>
</reference>
<evidence type="ECO:0000256" key="3">
    <source>
        <dbReference type="ARBA" id="ARBA00023274"/>
    </source>
</evidence>
<evidence type="ECO:0000313" key="6">
    <source>
        <dbReference type="EMBL" id="CAE7766223.1"/>
    </source>
</evidence>
<dbReference type="InterPro" id="IPR009068">
    <property type="entry name" value="uS15_NS1_RNA-bd_sf"/>
</dbReference>
<dbReference type="InterPro" id="IPR000589">
    <property type="entry name" value="Ribosomal_uS15"/>
</dbReference>
<dbReference type="GO" id="GO:1990904">
    <property type="term" value="C:ribonucleoprotein complex"/>
    <property type="evidence" value="ECO:0007669"/>
    <property type="project" value="UniProtKB-KW"/>
</dbReference>
<gene>
    <name evidence="6" type="primary">rpsO</name>
    <name evidence="6" type="ORF">SPIL2461_LOCUS22473</name>
</gene>
<dbReference type="EMBL" id="CAJNIZ010047327">
    <property type="protein sequence ID" value="CAE7766223.1"/>
    <property type="molecule type" value="Genomic_DNA"/>
</dbReference>
<dbReference type="InterPro" id="IPR005290">
    <property type="entry name" value="Ribosomal_uS15_bac-type"/>
</dbReference>
<dbReference type="PANTHER" id="PTHR23321">
    <property type="entry name" value="RIBOSOMAL PROTEIN S15, BACTERIAL AND ORGANELLAR"/>
    <property type="match status" value="1"/>
</dbReference>
<proteinExistence type="inferred from homology"/>
<feature type="compositionally biased region" description="Polar residues" evidence="4">
    <location>
        <begin position="130"/>
        <end position="140"/>
    </location>
</feature>
<dbReference type="PROSITE" id="PS51257">
    <property type="entry name" value="PROKAR_LIPOPROTEIN"/>
    <property type="match status" value="1"/>
</dbReference>